<accession>A0ABU5E5F6</accession>
<dbReference type="Proteomes" id="UP001279642">
    <property type="component" value="Unassembled WGS sequence"/>
</dbReference>
<evidence type="ECO:0000313" key="1">
    <source>
        <dbReference type="EMBL" id="MDY0881517.1"/>
    </source>
</evidence>
<name>A0ABU5E5F6_9PROT</name>
<evidence type="ECO:0000313" key="2">
    <source>
        <dbReference type="Proteomes" id="UP001279642"/>
    </source>
</evidence>
<sequence>MKLLSLPFGRKPADPCAINGDEAAFEIGTVLVESSGFLPRNRFPEWRVIHSYADQHATPHVVLQNVNEPGSRKSLSMPGLVASGKYLLKEPRRLHS</sequence>
<organism evidence="1 2">
    <name type="scientific">Dongia soli</name>
    <dbReference type="NCBI Taxonomy" id="600628"/>
    <lineage>
        <taxon>Bacteria</taxon>
        <taxon>Pseudomonadati</taxon>
        <taxon>Pseudomonadota</taxon>
        <taxon>Alphaproteobacteria</taxon>
        <taxon>Rhodospirillales</taxon>
        <taxon>Dongiaceae</taxon>
        <taxon>Dongia</taxon>
    </lineage>
</organism>
<keyword evidence="2" id="KW-1185">Reference proteome</keyword>
<dbReference type="EMBL" id="JAXCLW010000001">
    <property type="protein sequence ID" value="MDY0881517.1"/>
    <property type="molecule type" value="Genomic_DNA"/>
</dbReference>
<dbReference type="RefSeq" id="WP_320506577.1">
    <property type="nucleotide sequence ID" value="NZ_JAXCLW010000001.1"/>
</dbReference>
<proteinExistence type="predicted"/>
<reference evidence="1 2" key="1">
    <citation type="journal article" date="2016" name="Antonie Van Leeuwenhoek">
        <title>Dongia soli sp. nov., isolated from soil from Dokdo, Korea.</title>
        <authorList>
            <person name="Kim D.U."/>
            <person name="Lee H."/>
            <person name="Kim H."/>
            <person name="Kim S.G."/>
            <person name="Ka J.O."/>
        </authorList>
    </citation>
    <scope>NUCLEOTIDE SEQUENCE [LARGE SCALE GENOMIC DNA]</scope>
    <source>
        <strain evidence="1 2">D78</strain>
    </source>
</reference>
<comment type="caution">
    <text evidence="1">The sequence shown here is derived from an EMBL/GenBank/DDBJ whole genome shotgun (WGS) entry which is preliminary data.</text>
</comment>
<gene>
    <name evidence="1" type="ORF">SMD27_01545</name>
</gene>
<protein>
    <submittedName>
        <fullName evidence="1">Uncharacterized protein</fullName>
    </submittedName>
</protein>